<accession>A0A9W4DUK8</accession>
<feature type="region of interest" description="Disordered" evidence="1">
    <location>
        <begin position="1"/>
        <end position="57"/>
    </location>
</feature>
<reference evidence="2" key="1">
    <citation type="submission" date="2021-05" db="EMBL/GenBank/DDBJ databases">
        <authorList>
            <person name="Arsene-Ploetze F."/>
        </authorList>
    </citation>
    <scope>NUCLEOTIDE SEQUENCE</scope>
    <source>
        <strain evidence="2">DSM 42138</strain>
    </source>
</reference>
<keyword evidence="3" id="KW-1185">Reference proteome</keyword>
<feature type="compositionally biased region" description="Basic and acidic residues" evidence="1">
    <location>
        <begin position="39"/>
        <end position="57"/>
    </location>
</feature>
<dbReference type="EMBL" id="CAJSLV010000070">
    <property type="protein sequence ID" value="CAG6396315.1"/>
    <property type="molecule type" value="Genomic_DNA"/>
</dbReference>
<protein>
    <submittedName>
        <fullName evidence="2">Uncharacterized protein</fullName>
    </submittedName>
</protein>
<dbReference type="AlphaFoldDB" id="A0A9W4DUK8"/>
<dbReference type="Proteomes" id="UP001152519">
    <property type="component" value="Unassembled WGS sequence"/>
</dbReference>
<proteinExistence type="predicted"/>
<sequence>MTTHRLAPLAPPCTTHRLAPRTASHHWHRLAPRTTTHTHTHEPRDRRDGLDRRGILP</sequence>
<comment type="caution">
    <text evidence="2">The sequence shown here is derived from an EMBL/GenBank/DDBJ whole genome shotgun (WGS) entry which is preliminary data.</text>
</comment>
<organism evidence="2 3">
    <name type="scientific">Actinacidiphila cocklensis</name>
    <dbReference type="NCBI Taxonomy" id="887465"/>
    <lineage>
        <taxon>Bacteria</taxon>
        <taxon>Bacillati</taxon>
        <taxon>Actinomycetota</taxon>
        <taxon>Actinomycetes</taxon>
        <taxon>Kitasatosporales</taxon>
        <taxon>Streptomycetaceae</taxon>
        <taxon>Actinacidiphila</taxon>
    </lineage>
</organism>
<evidence type="ECO:0000256" key="1">
    <source>
        <dbReference type="SAM" id="MobiDB-lite"/>
    </source>
</evidence>
<name>A0A9W4DUK8_9ACTN</name>
<evidence type="ECO:0000313" key="2">
    <source>
        <dbReference type="EMBL" id="CAG6396315.1"/>
    </source>
</evidence>
<evidence type="ECO:0000313" key="3">
    <source>
        <dbReference type="Proteomes" id="UP001152519"/>
    </source>
</evidence>
<gene>
    <name evidence="2" type="ORF">SCOCK_40235</name>
</gene>